<dbReference type="SUPFAM" id="SSF53681">
    <property type="entry name" value="Aspartate/glutamate racemase"/>
    <property type="match status" value="2"/>
</dbReference>
<dbReference type="InterPro" id="IPR015942">
    <property type="entry name" value="Asp/Glu/hydantoin_racemase"/>
</dbReference>
<dbReference type="EC" id="5.1.1.3" evidence="2 7"/>
<dbReference type="GO" id="GO:0009252">
    <property type="term" value="P:peptidoglycan biosynthetic process"/>
    <property type="evidence" value="ECO:0007669"/>
    <property type="project" value="UniProtKB-UniRule"/>
</dbReference>
<dbReference type="Gene3D" id="3.40.50.1860">
    <property type="match status" value="2"/>
</dbReference>
<feature type="active site" description="Proton donor/acceptor" evidence="7">
    <location>
        <position position="74"/>
    </location>
</feature>
<organism evidence="8 9">
    <name type="scientific">Thalassotalea mangrovi</name>
    <dbReference type="NCBI Taxonomy" id="2572245"/>
    <lineage>
        <taxon>Bacteria</taxon>
        <taxon>Pseudomonadati</taxon>
        <taxon>Pseudomonadota</taxon>
        <taxon>Gammaproteobacteria</taxon>
        <taxon>Alteromonadales</taxon>
        <taxon>Colwelliaceae</taxon>
        <taxon>Thalassotalea</taxon>
    </lineage>
</organism>
<keyword evidence="3 7" id="KW-0133">Cell shape</keyword>
<dbReference type="GO" id="GO:0008881">
    <property type="term" value="F:glutamate racemase activity"/>
    <property type="evidence" value="ECO:0007669"/>
    <property type="project" value="UniProtKB-UniRule"/>
</dbReference>
<dbReference type="PROSITE" id="PS00923">
    <property type="entry name" value="ASP_GLU_RACEMASE_1"/>
    <property type="match status" value="1"/>
</dbReference>
<dbReference type="PROSITE" id="PS00924">
    <property type="entry name" value="ASP_GLU_RACEMASE_2"/>
    <property type="match status" value="1"/>
</dbReference>
<dbReference type="OrthoDB" id="9801055at2"/>
<feature type="binding site" evidence="7">
    <location>
        <begin position="43"/>
        <end position="44"/>
    </location>
    <ligand>
        <name>substrate</name>
    </ligand>
</feature>
<keyword evidence="4 7" id="KW-0573">Peptidoglycan synthesis</keyword>
<dbReference type="PANTHER" id="PTHR21198:SF2">
    <property type="entry name" value="GLUTAMATE RACEMASE"/>
    <property type="match status" value="1"/>
</dbReference>
<reference evidence="8 9" key="1">
    <citation type="submission" date="2019-04" db="EMBL/GenBank/DDBJ databases">
        <title>Thalassotalea guangxiensis sp. nov., isolated from sediment of the coastal wetland.</title>
        <authorList>
            <person name="Zheng S."/>
            <person name="Zhang D."/>
        </authorList>
    </citation>
    <scope>NUCLEOTIDE SEQUENCE [LARGE SCALE GENOMIC DNA]</scope>
    <source>
        <strain evidence="8 9">ZS-4</strain>
    </source>
</reference>
<dbReference type="Proteomes" id="UP000307999">
    <property type="component" value="Unassembled WGS sequence"/>
</dbReference>
<dbReference type="RefSeq" id="WP_136735496.1">
    <property type="nucleotide sequence ID" value="NZ_SWDB01000017.1"/>
</dbReference>
<evidence type="ECO:0000256" key="7">
    <source>
        <dbReference type="HAMAP-Rule" id="MF_00258"/>
    </source>
</evidence>
<dbReference type="Pfam" id="PF01177">
    <property type="entry name" value="Asp_Glu_race"/>
    <property type="match status" value="1"/>
</dbReference>
<dbReference type="InterPro" id="IPR004391">
    <property type="entry name" value="Glu_race"/>
</dbReference>
<comment type="caution">
    <text evidence="8">The sequence shown here is derived from an EMBL/GenBank/DDBJ whole genome shotgun (WGS) entry which is preliminary data.</text>
</comment>
<dbReference type="FunFam" id="3.40.50.1860:FF:000001">
    <property type="entry name" value="Glutamate racemase"/>
    <property type="match status" value="1"/>
</dbReference>
<comment type="catalytic activity">
    <reaction evidence="1 7">
        <text>L-glutamate = D-glutamate</text>
        <dbReference type="Rhea" id="RHEA:12813"/>
        <dbReference type="ChEBI" id="CHEBI:29985"/>
        <dbReference type="ChEBI" id="CHEBI:29986"/>
        <dbReference type="EC" id="5.1.1.3"/>
    </reaction>
</comment>
<evidence type="ECO:0000256" key="2">
    <source>
        <dbReference type="ARBA" id="ARBA00013090"/>
    </source>
</evidence>
<gene>
    <name evidence="7 8" type="primary">murI</name>
    <name evidence="8" type="ORF">E8M12_07620</name>
</gene>
<dbReference type="InterPro" id="IPR001920">
    <property type="entry name" value="Asp/Glu_race"/>
</dbReference>
<evidence type="ECO:0000313" key="8">
    <source>
        <dbReference type="EMBL" id="TKB45630.1"/>
    </source>
</evidence>
<feature type="binding site" evidence="7">
    <location>
        <begin position="75"/>
        <end position="76"/>
    </location>
    <ligand>
        <name>substrate</name>
    </ligand>
</feature>
<evidence type="ECO:0000256" key="5">
    <source>
        <dbReference type="ARBA" id="ARBA00023235"/>
    </source>
</evidence>
<sequence>MNKHAPIGVFDSGIGGLSICRAIRHVMPTEDMLYFADTEHSPYGTKSDDFLRYRTQQILTFFQEKGCKAIVVACNTATVHTIENLRSNQLMPVIGVEPGIKPARQATVTGKIGVLATNQTIASESFARLKHRICADIEVYSQPCPDFVRIVEQGAIDSPQTEAAVRHYVQPLLDKNCDQLVLGCTHFSFLRDSISRFVQGRAEIIDTADAVARQVERRLGEAQLLNHSQRNASLHFFSSGCPDQASSALQNCWTVNLQSTRRVCI</sequence>
<feature type="binding site" evidence="7">
    <location>
        <begin position="185"/>
        <end position="186"/>
    </location>
    <ligand>
        <name>substrate</name>
    </ligand>
</feature>
<evidence type="ECO:0000256" key="1">
    <source>
        <dbReference type="ARBA" id="ARBA00001602"/>
    </source>
</evidence>
<evidence type="ECO:0000313" key="9">
    <source>
        <dbReference type="Proteomes" id="UP000307999"/>
    </source>
</evidence>
<evidence type="ECO:0000256" key="3">
    <source>
        <dbReference type="ARBA" id="ARBA00022960"/>
    </source>
</evidence>
<dbReference type="NCBIfam" id="TIGR00067">
    <property type="entry name" value="glut_race"/>
    <property type="match status" value="1"/>
</dbReference>
<name>A0A4U1B5P2_9GAMM</name>
<dbReference type="HAMAP" id="MF_00258">
    <property type="entry name" value="Glu_racemase"/>
    <property type="match status" value="1"/>
</dbReference>
<protein>
    <recommendedName>
        <fullName evidence="2 7">Glutamate racemase</fullName>
        <ecNumber evidence="2 7">5.1.1.3</ecNumber>
    </recommendedName>
</protein>
<accession>A0A4U1B5P2</accession>
<keyword evidence="9" id="KW-1185">Reference proteome</keyword>
<proteinExistence type="inferred from homology"/>
<dbReference type="EMBL" id="SWDB01000017">
    <property type="protein sequence ID" value="TKB45630.1"/>
    <property type="molecule type" value="Genomic_DNA"/>
</dbReference>
<evidence type="ECO:0000256" key="6">
    <source>
        <dbReference type="ARBA" id="ARBA00023316"/>
    </source>
</evidence>
<evidence type="ECO:0000256" key="4">
    <source>
        <dbReference type="ARBA" id="ARBA00022984"/>
    </source>
</evidence>
<dbReference type="InterPro" id="IPR033134">
    <property type="entry name" value="Asp/Glu_racemase_AS_2"/>
</dbReference>
<comment type="pathway">
    <text evidence="7">Cell wall biogenesis; peptidoglycan biosynthesis.</text>
</comment>
<dbReference type="UniPathway" id="UPA00219"/>
<feature type="active site" description="Proton donor/acceptor" evidence="7">
    <location>
        <position position="184"/>
    </location>
</feature>
<dbReference type="AlphaFoldDB" id="A0A4U1B5P2"/>
<dbReference type="GO" id="GO:0071555">
    <property type="term" value="P:cell wall organization"/>
    <property type="evidence" value="ECO:0007669"/>
    <property type="project" value="UniProtKB-KW"/>
</dbReference>
<comment type="function">
    <text evidence="7">Provides the (R)-glutamate required for cell wall biosynthesis.</text>
</comment>
<dbReference type="InterPro" id="IPR018187">
    <property type="entry name" value="Asp/Glu_racemase_AS_1"/>
</dbReference>
<keyword evidence="6 7" id="KW-0961">Cell wall biogenesis/degradation</keyword>
<comment type="similarity">
    <text evidence="7">Belongs to the aspartate/glutamate racemases family.</text>
</comment>
<dbReference type="PANTHER" id="PTHR21198">
    <property type="entry name" value="GLUTAMATE RACEMASE"/>
    <property type="match status" value="1"/>
</dbReference>
<feature type="binding site" evidence="7">
    <location>
        <begin position="11"/>
        <end position="12"/>
    </location>
    <ligand>
        <name>substrate</name>
    </ligand>
</feature>
<dbReference type="GO" id="GO:0008360">
    <property type="term" value="P:regulation of cell shape"/>
    <property type="evidence" value="ECO:0007669"/>
    <property type="project" value="UniProtKB-KW"/>
</dbReference>
<keyword evidence="5 7" id="KW-0413">Isomerase</keyword>